<dbReference type="EMBL" id="BAAAJE010000002">
    <property type="protein sequence ID" value="GAA1132628.1"/>
    <property type="molecule type" value="Genomic_DNA"/>
</dbReference>
<name>A0ABP4EX16_9ACTN</name>
<dbReference type="InterPro" id="IPR023393">
    <property type="entry name" value="START-like_dom_sf"/>
</dbReference>
<evidence type="ECO:0000313" key="1">
    <source>
        <dbReference type="EMBL" id="GAA1132628.1"/>
    </source>
</evidence>
<proteinExistence type="predicted"/>
<protein>
    <recommendedName>
        <fullName evidence="3">SRPBCC family protein</fullName>
    </recommendedName>
</protein>
<sequence length="167" mass="18942">MTLPLAAGSEWTRGMSTTTTSRSVRILAPPERVWPWVAQIGQERGGFYSYSWLENLLGCDITNAHRVHEEWQHPRVGDQVHLHPQVALDVAAVRDGSALVLQGTSPAYEFTWTFDVRPTPDGSELVVGERYRTRGRRARWTVRLLSVVSAVMTRRMLHGIRTRVYSS</sequence>
<dbReference type="Pfam" id="PF10604">
    <property type="entry name" value="Polyketide_cyc2"/>
    <property type="match status" value="1"/>
</dbReference>
<dbReference type="Proteomes" id="UP001499979">
    <property type="component" value="Unassembled WGS sequence"/>
</dbReference>
<organism evidence="1 2">
    <name type="scientific">Nocardioides aquiterrae</name>
    <dbReference type="NCBI Taxonomy" id="203799"/>
    <lineage>
        <taxon>Bacteria</taxon>
        <taxon>Bacillati</taxon>
        <taxon>Actinomycetota</taxon>
        <taxon>Actinomycetes</taxon>
        <taxon>Propionibacteriales</taxon>
        <taxon>Nocardioidaceae</taxon>
        <taxon>Nocardioides</taxon>
    </lineage>
</organism>
<reference evidence="2" key="1">
    <citation type="journal article" date="2019" name="Int. J. Syst. Evol. Microbiol.">
        <title>The Global Catalogue of Microorganisms (GCM) 10K type strain sequencing project: providing services to taxonomists for standard genome sequencing and annotation.</title>
        <authorList>
            <consortium name="The Broad Institute Genomics Platform"/>
            <consortium name="The Broad Institute Genome Sequencing Center for Infectious Disease"/>
            <person name="Wu L."/>
            <person name="Ma J."/>
        </authorList>
    </citation>
    <scope>NUCLEOTIDE SEQUENCE [LARGE SCALE GENOMIC DNA]</scope>
    <source>
        <strain evidence="2">JCM 11813</strain>
    </source>
</reference>
<keyword evidence="2" id="KW-1185">Reference proteome</keyword>
<dbReference type="SUPFAM" id="SSF55961">
    <property type="entry name" value="Bet v1-like"/>
    <property type="match status" value="1"/>
</dbReference>
<dbReference type="Gene3D" id="3.30.530.20">
    <property type="match status" value="1"/>
</dbReference>
<dbReference type="InterPro" id="IPR019587">
    <property type="entry name" value="Polyketide_cyclase/dehydratase"/>
</dbReference>
<evidence type="ECO:0008006" key="3">
    <source>
        <dbReference type="Google" id="ProtNLM"/>
    </source>
</evidence>
<evidence type="ECO:0000313" key="2">
    <source>
        <dbReference type="Proteomes" id="UP001499979"/>
    </source>
</evidence>
<comment type="caution">
    <text evidence="1">The sequence shown here is derived from an EMBL/GenBank/DDBJ whole genome shotgun (WGS) entry which is preliminary data.</text>
</comment>
<gene>
    <name evidence="1" type="ORF">GCM10009606_10990</name>
</gene>
<accession>A0ABP4EX16</accession>